<dbReference type="EMBL" id="CCBP010000456">
    <property type="protein sequence ID" value="CDO77476.1"/>
    <property type="molecule type" value="Genomic_DNA"/>
</dbReference>
<feature type="region of interest" description="Disordered" evidence="1">
    <location>
        <begin position="184"/>
        <end position="218"/>
    </location>
</feature>
<evidence type="ECO:0000256" key="2">
    <source>
        <dbReference type="SAM" id="Phobius"/>
    </source>
</evidence>
<gene>
    <name evidence="3" type="ORF">BN946_scf184902.g10</name>
</gene>
<keyword evidence="2" id="KW-0812">Transmembrane</keyword>
<feature type="compositionally biased region" description="Low complexity" evidence="1">
    <location>
        <begin position="47"/>
        <end position="64"/>
    </location>
</feature>
<comment type="caution">
    <text evidence="3">The sequence shown here is derived from an EMBL/GenBank/DDBJ whole genome shotgun (WGS) entry which is preliminary data.</text>
</comment>
<feature type="compositionally biased region" description="Low complexity" evidence="1">
    <location>
        <begin position="10"/>
        <end position="21"/>
    </location>
</feature>
<feature type="region of interest" description="Disordered" evidence="1">
    <location>
        <begin position="1"/>
        <end position="133"/>
    </location>
</feature>
<evidence type="ECO:0000256" key="1">
    <source>
        <dbReference type="SAM" id="MobiDB-lite"/>
    </source>
</evidence>
<name>A0A060STL1_PYCCI</name>
<feature type="compositionally biased region" description="Polar residues" evidence="1">
    <location>
        <begin position="29"/>
        <end position="39"/>
    </location>
</feature>
<keyword evidence="2" id="KW-0472">Membrane</keyword>
<reference evidence="3" key="1">
    <citation type="submission" date="2014-01" db="EMBL/GenBank/DDBJ databases">
        <title>The genome of the white-rot fungus Pycnoporus cinnabarinus: a basidiomycete model with a versatile arsenal for lignocellulosic biomass breakdown.</title>
        <authorList>
            <person name="Levasseur A."/>
            <person name="Lomascolo A."/>
            <person name="Ruiz-Duenas F.J."/>
            <person name="Uzan E."/>
            <person name="Piumi F."/>
            <person name="Kues U."/>
            <person name="Ram A.F.J."/>
            <person name="Murat C."/>
            <person name="Haon M."/>
            <person name="Benoit I."/>
            <person name="Arfi Y."/>
            <person name="Chevret D."/>
            <person name="Drula E."/>
            <person name="Kwon M.J."/>
            <person name="Gouret P."/>
            <person name="Lesage-Meessen L."/>
            <person name="Lombard V."/>
            <person name="Mariette J."/>
            <person name="Noirot C."/>
            <person name="Park J."/>
            <person name="Patyshakuliyeva A."/>
            <person name="Wieneger R.A.B."/>
            <person name="Wosten H.A.B."/>
            <person name="Martin F."/>
            <person name="Coutinho P.M."/>
            <person name="de Vries R."/>
            <person name="Martinez A.T."/>
            <person name="Klopp C."/>
            <person name="Pontarotti P."/>
            <person name="Henrissat B."/>
            <person name="Record E."/>
        </authorList>
    </citation>
    <scope>NUCLEOTIDE SEQUENCE [LARGE SCALE GENOMIC DNA]</scope>
    <source>
        <strain evidence="3">BRFM137</strain>
    </source>
</reference>
<protein>
    <submittedName>
        <fullName evidence="3">Uncharacterized protein</fullName>
    </submittedName>
</protein>
<dbReference type="HOGENOM" id="CLU_927936_0_0_1"/>
<evidence type="ECO:0000313" key="3">
    <source>
        <dbReference type="EMBL" id="CDO77476.1"/>
    </source>
</evidence>
<keyword evidence="4" id="KW-1185">Reference proteome</keyword>
<dbReference type="Proteomes" id="UP000029665">
    <property type="component" value="Unassembled WGS sequence"/>
</dbReference>
<feature type="region of interest" description="Disordered" evidence="1">
    <location>
        <begin position="275"/>
        <end position="300"/>
    </location>
</feature>
<sequence>MADSSNTIFSEPSSTPSSSDTDSVDSDPNASDPNASGESHNAPPDPASASGSASGISPDSGPASNDYPTNESTDNPSDGLAQNGSGATPTVLPTPSPQPAALAPTSALDSVGASQQPSALPNHIPPSSLGSKSDNHTKTIIIASSVSGGVALILALAVILFVYRRRFLGRRSATFVNVMPSSARRGSDATWIGPPAGKSYADDKLEGGDRNSNSSLESEATTLADFTASRAKSGAFGRPSHTPKPSLDTIKMQLDPLVPADPFEKPALALVEKSRPSLDKVAARPAALPVKGKRGILNAD</sequence>
<feature type="compositionally biased region" description="Basic and acidic residues" evidence="1">
    <location>
        <begin position="200"/>
        <end position="209"/>
    </location>
</feature>
<dbReference type="AlphaFoldDB" id="A0A060STL1"/>
<dbReference type="CDD" id="cd12087">
    <property type="entry name" value="TM_EGFR-like"/>
    <property type="match status" value="1"/>
</dbReference>
<dbReference type="OrthoDB" id="2755692at2759"/>
<keyword evidence="2" id="KW-1133">Transmembrane helix</keyword>
<feature type="transmembrane region" description="Helical" evidence="2">
    <location>
        <begin position="140"/>
        <end position="163"/>
    </location>
</feature>
<organism evidence="3 4">
    <name type="scientific">Pycnoporus cinnabarinus</name>
    <name type="common">Cinnabar-red polypore</name>
    <name type="synonym">Trametes cinnabarina</name>
    <dbReference type="NCBI Taxonomy" id="5643"/>
    <lineage>
        <taxon>Eukaryota</taxon>
        <taxon>Fungi</taxon>
        <taxon>Dikarya</taxon>
        <taxon>Basidiomycota</taxon>
        <taxon>Agaricomycotina</taxon>
        <taxon>Agaricomycetes</taxon>
        <taxon>Polyporales</taxon>
        <taxon>Polyporaceae</taxon>
        <taxon>Trametes</taxon>
    </lineage>
</organism>
<feature type="compositionally biased region" description="Polar residues" evidence="1">
    <location>
        <begin position="66"/>
        <end position="91"/>
    </location>
</feature>
<accession>A0A060STL1</accession>
<evidence type="ECO:0000313" key="4">
    <source>
        <dbReference type="Proteomes" id="UP000029665"/>
    </source>
</evidence>
<proteinExistence type="predicted"/>